<dbReference type="AlphaFoldDB" id="A0AAU0PVU9"/>
<dbReference type="KEGG" id="cpsk:Q0N40_08305"/>
<accession>A0AAU0PVU9</accession>
<evidence type="ECO:0000313" key="1">
    <source>
        <dbReference type="EMBL" id="WPF24529.1"/>
    </source>
</evidence>
<protein>
    <recommendedName>
        <fullName evidence="3">DUF559 domain-containing protein</fullName>
    </recommendedName>
</protein>
<keyword evidence="2" id="KW-1185">Reference proteome</keyword>
<gene>
    <name evidence="1" type="ORF">Q0N40_08305</name>
</gene>
<dbReference type="EMBL" id="CP137757">
    <property type="protein sequence ID" value="WPF24529.1"/>
    <property type="molecule type" value="Genomic_DNA"/>
</dbReference>
<evidence type="ECO:0000313" key="2">
    <source>
        <dbReference type="Proteomes" id="UP001174314"/>
    </source>
</evidence>
<organism evidence="1 2">
    <name type="scientific">Corynebacterium pseudokroppenstedtii</name>
    <dbReference type="NCBI Taxonomy" id="2804917"/>
    <lineage>
        <taxon>Bacteria</taxon>
        <taxon>Bacillati</taxon>
        <taxon>Actinomycetota</taxon>
        <taxon>Actinomycetes</taxon>
        <taxon>Mycobacteriales</taxon>
        <taxon>Corynebacteriaceae</taxon>
        <taxon>Corynebacterium</taxon>
    </lineage>
</organism>
<sequence length="114" mass="12530">MSDVGADSPPETALRLLASLVLPTVVTQIRIDEGGQLVTYVDVGDPGLKIALFYGGDQHLWRGQRDRDSRVWAVMQDQGWWGRRVTAGDVLDPRALLGSIRAEINRRSVGAAYL</sequence>
<reference evidence="1 2" key="1">
    <citation type="submission" date="2023-10" db="EMBL/GenBank/DDBJ databases">
        <title>complete genome sequence of Corynebacterium pseudokroppenstedtii P15-C1.</title>
        <authorList>
            <person name="Bruggemann H."/>
            <person name="Poehlein A."/>
        </authorList>
    </citation>
    <scope>NUCLEOTIDE SEQUENCE [LARGE SCALE GENOMIC DNA]</scope>
    <source>
        <strain evidence="1 2">P15_C1</strain>
    </source>
</reference>
<name>A0AAU0PVU9_9CORY</name>
<evidence type="ECO:0008006" key="3">
    <source>
        <dbReference type="Google" id="ProtNLM"/>
    </source>
</evidence>
<proteinExistence type="predicted"/>
<dbReference type="Proteomes" id="UP001174314">
    <property type="component" value="Chromosome"/>
</dbReference>
<dbReference type="RefSeq" id="WP_221924332.1">
    <property type="nucleotide sequence ID" value="NZ_CP137757.1"/>
</dbReference>